<dbReference type="Pfam" id="PF02423">
    <property type="entry name" value="OCD_Mu_crystall"/>
    <property type="match status" value="1"/>
</dbReference>
<reference evidence="1 2" key="1">
    <citation type="submission" date="2018-09" db="EMBL/GenBank/DDBJ databases">
        <authorList>
            <person name="Zhu H."/>
        </authorList>
    </citation>
    <scope>NUCLEOTIDE SEQUENCE [LARGE SCALE GENOMIC DNA]</scope>
    <source>
        <strain evidence="1 2">K2S05-167</strain>
    </source>
</reference>
<dbReference type="NCBIfam" id="NF045512">
    <property type="entry name" value="PyrPipCarbRedLhpI"/>
    <property type="match status" value="1"/>
</dbReference>
<dbReference type="InterPro" id="IPR036291">
    <property type="entry name" value="NAD(P)-bd_dom_sf"/>
</dbReference>
<dbReference type="Gene3D" id="3.40.50.720">
    <property type="entry name" value="NAD(P)-binding Rossmann-like Domain"/>
    <property type="match status" value="1"/>
</dbReference>
<dbReference type="GO" id="GO:0005737">
    <property type="term" value="C:cytoplasm"/>
    <property type="evidence" value="ECO:0007669"/>
    <property type="project" value="TreeGrafter"/>
</dbReference>
<dbReference type="PANTHER" id="PTHR13812:SF19">
    <property type="entry name" value="KETIMINE REDUCTASE MU-CRYSTALLIN"/>
    <property type="match status" value="1"/>
</dbReference>
<dbReference type="PANTHER" id="PTHR13812">
    <property type="entry name" value="KETIMINE REDUCTASE MU-CRYSTALLIN"/>
    <property type="match status" value="1"/>
</dbReference>
<evidence type="ECO:0000313" key="2">
    <source>
        <dbReference type="Proteomes" id="UP000286287"/>
    </source>
</evidence>
<evidence type="ECO:0000313" key="1">
    <source>
        <dbReference type="EMBL" id="RJF72841.1"/>
    </source>
</evidence>
<dbReference type="OrthoDB" id="5293744at2"/>
<dbReference type="PIRSF" id="PIRSF001439">
    <property type="entry name" value="CryM"/>
    <property type="match status" value="1"/>
</dbReference>
<protein>
    <submittedName>
        <fullName evidence="1">Delta(1)-pyrroline-2-carboxylate reductase family protein</fullName>
    </submittedName>
</protein>
<dbReference type="EMBL" id="QYUJ01000014">
    <property type="protein sequence ID" value="RJF72841.1"/>
    <property type="molecule type" value="Genomic_DNA"/>
</dbReference>
<dbReference type="InterPro" id="IPR053444">
    <property type="entry name" value="Pyr2C_reductase-like"/>
</dbReference>
<dbReference type="InterPro" id="IPR023401">
    <property type="entry name" value="ODC_N"/>
</dbReference>
<proteinExistence type="predicted"/>
<dbReference type="Proteomes" id="UP000286287">
    <property type="component" value="Unassembled WGS sequence"/>
</dbReference>
<keyword evidence="2" id="KW-1185">Reference proteome</keyword>
<dbReference type="NCBIfam" id="NF005603">
    <property type="entry name" value="PRK07340.1"/>
    <property type="match status" value="1"/>
</dbReference>
<comment type="caution">
    <text evidence="1">The sequence shown here is derived from an EMBL/GenBank/DDBJ whole genome shotgun (WGS) entry which is preliminary data.</text>
</comment>
<name>A0A418V9P9_9DEIO</name>
<sequence length="285" mass="29700">MPLLLTELRGVAREYAAGEVHCPERLVVPLPQGVMLSMPAVASDLAVHKLVNVCPGNSAHALPSIQGLVSAYDAATGSPLFTLDAPTVTARRTAAVTLLGIQVLHGAPRHVALVGTGKQAAGHAHALREVFPDAQITVVGRTRERAQAFAQGLAEDLAPPVQVANQVPVDADVVITTTTSRTPVYDELPRADRLLVGVGAFTPDAAEIGQATVLGSDLYVDDLAGARHEAGDFIQAGVAWASVHSLAQALDTPPRAGRPVVFKSVGCAAWDLAACRVAHRELEKA</sequence>
<dbReference type="SUPFAM" id="SSF51735">
    <property type="entry name" value="NAD(P)-binding Rossmann-fold domains"/>
    <property type="match status" value="1"/>
</dbReference>
<dbReference type="AlphaFoldDB" id="A0A418V9P9"/>
<dbReference type="Gene3D" id="3.30.1780.10">
    <property type="entry name" value="ornithine cyclodeaminase, domain 1"/>
    <property type="match status" value="1"/>
</dbReference>
<gene>
    <name evidence="1" type="ORF">D3875_16105</name>
</gene>
<dbReference type="InterPro" id="IPR003462">
    <property type="entry name" value="ODC_Mu_crystall"/>
</dbReference>
<organism evidence="1 2">
    <name type="scientific">Deinococcus cavernae</name>
    <dbReference type="NCBI Taxonomy" id="2320857"/>
    <lineage>
        <taxon>Bacteria</taxon>
        <taxon>Thermotogati</taxon>
        <taxon>Deinococcota</taxon>
        <taxon>Deinococci</taxon>
        <taxon>Deinococcales</taxon>
        <taxon>Deinococcaceae</taxon>
        <taxon>Deinococcus</taxon>
    </lineage>
</organism>
<accession>A0A418V9P9</accession>